<keyword evidence="3" id="KW-1003">Cell membrane</keyword>
<keyword evidence="5 7" id="KW-1133">Transmembrane helix</keyword>
<evidence type="ECO:0000256" key="4">
    <source>
        <dbReference type="ARBA" id="ARBA00022692"/>
    </source>
</evidence>
<dbReference type="Pfam" id="PF20730">
    <property type="entry name" value="YetF_N"/>
    <property type="match status" value="1"/>
</dbReference>
<feature type="transmembrane region" description="Helical" evidence="7">
    <location>
        <begin position="59"/>
        <end position="81"/>
    </location>
</feature>
<keyword evidence="6 7" id="KW-0472">Membrane</keyword>
<comment type="similarity">
    <text evidence="2">Belongs to the UPF0702 family.</text>
</comment>
<evidence type="ECO:0000259" key="8">
    <source>
        <dbReference type="Pfam" id="PF04239"/>
    </source>
</evidence>
<evidence type="ECO:0008006" key="11">
    <source>
        <dbReference type="Google" id="ProtNLM"/>
    </source>
</evidence>
<feature type="transmembrane region" description="Helical" evidence="7">
    <location>
        <begin position="36"/>
        <end position="53"/>
    </location>
</feature>
<name>A0A644YXU8_9ZZZZ</name>
<organism evidence="10">
    <name type="scientific">bioreactor metagenome</name>
    <dbReference type="NCBI Taxonomy" id="1076179"/>
    <lineage>
        <taxon>unclassified sequences</taxon>
        <taxon>metagenomes</taxon>
        <taxon>ecological metagenomes</taxon>
    </lineage>
</organism>
<proteinExistence type="inferred from homology"/>
<feature type="domain" description="YetF C-terminal" evidence="8">
    <location>
        <begin position="81"/>
        <end position="211"/>
    </location>
</feature>
<evidence type="ECO:0000256" key="7">
    <source>
        <dbReference type="SAM" id="Phobius"/>
    </source>
</evidence>
<dbReference type="AlphaFoldDB" id="A0A644YXU8"/>
<keyword evidence="4 7" id="KW-0812">Transmembrane</keyword>
<evidence type="ECO:0000313" key="10">
    <source>
        <dbReference type="EMBL" id="MPM33302.1"/>
    </source>
</evidence>
<comment type="subcellular location">
    <subcellularLocation>
        <location evidence="1">Cell membrane</location>
        <topology evidence="1">Multi-pass membrane protein</topology>
    </subcellularLocation>
</comment>
<dbReference type="InterPro" id="IPR023090">
    <property type="entry name" value="UPF0702_alpha/beta_dom_sf"/>
</dbReference>
<evidence type="ECO:0000256" key="2">
    <source>
        <dbReference type="ARBA" id="ARBA00006448"/>
    </source>
</evidence>
<evidence type="ECO:0000256" key="5">
    <source>
        <dbReference type="ARBA" id="ARBA00022989"/>
    </source>
</evidence>
<reference evidence="10" key="1">
    <citation type="submission" date="2019-08" db="EMBL/GenBank/DDBJ databases">
        <authorList>
            <person name="Kucharzyk K."/>
            <person name="Murdoch R.W."/>
            <person name="Higgins S."/>
            <person name="Loffler F."/>
        </authorList>
    </citation>
    <scope>NUCLEOTIDE SEQUENCE</scope>
</reference>
<dbReference type="InterPro" id="IPR007353">
    <property type="entry name" value="DUF421"/>
</dbReference>
<evidence type="ECO:0000256" key="3">
    <source>
        <dbReference type="ARBA" id="ARBA00022475"/>
    </source>
</evidence>
<dbReference type="EMBL" id="VSSQ01006618">
    <property type="protein sequence ID" value="MPM33302.1"/>
    <property type="molecule type" value="Genomic_DNA"/>
</dbReference>
<feature type="domain" description="YetF-like N-terminal transmembrane" evidence="9">
    <location>
        <begin position="8"/>
        <end position="78"/>
    </location>
</feature>
<feature type="transmembrane region" description="Helical" evidence="7">
    <location>
        <begin position="6"/>
        <end position="24"/>
    </location>
</feature>
<sequence length="234" mass="26117">MQTVGITVFHIIVTMIALLAMSLLMGKRHMGELTPLDFIVSITIGTVAGAGIVDPSIDLATVVISIVVIGFAQFIISWVTMKNRKFQHSIMFEPTVIIENGIIIKANLQKVKLPLESVFGLLRDKGIFDINEVELAILEPHGKLSILKKAEYQPLNATQLNFTVRPNKILTPVIIEGELQTKNLEQMGFSALQIEELGKQYKDTLANVFVAFMDQNRKLYVINQDAQETGIFRH</sequence>
<dbReference type="Pfam" id="PF04239">
    <property type="entry name" value="DUF421"/>
    <property type="match status" value="1"/>
</dbReference>
<evidence type="ECO:0000256" key="6">
    <source>
        <dbReference type="ARBA" id="ARBA00023136"/>
    </source>
</evidence>
<dbReference type="InterPro" id="IPR048454">
    <property type="entry name" value="YetF_N"/>
</dbReference>
<evidence type="ECO:0000259" key="9">
    <source>
        <dbReference type="Pfam" id="PF20730"/>
    </source>
</evidence>
<protein>
    <recommendedName>
        <fullName evidence="11">DUF421 domain-containing protein</fullName>
    </recommendedName>
</protein>
<comment type="caution">
    <text evidence="10">The sequence shown here is derived from an EMBL/GenBank/DDBJ whole genome shotgun (WGS) entry which is preliminary data.</text>
</comment>
<gene>
    <name evidence="10" type="ORF">SDC9_79875</name>
</gene>
<dbReference type="GO" id="GO:0005886">
    <property type="term" value="C:plasma membrane"/>
    <property type="evidence" value="ECO:0007669"/>
    <property type="project" value="UniProtKB-SubCell"/>
</dbReference>
<accession>A0A644YXU8</accession>
<dbReference type="PANTHER" id="PTHR34582">
    <property type="entry name" value="UPF0702 TRANSMEMBRANE PROTEIN YCAP"/>
    <property type="match status" value="1"/>
</dbReference>
<evidence type="ECO:0000256" key="1">
    <source>
        <dbReference type="ARBA" id="ARBA00004651"/>
    </source>
</evidence>
<dbReference type="Gene3D" id="3.30.240.20">
    <property type="entry name" value="bsu07140 like domains"/>
    <property type="match status" value="2"/>
</dbReference>
<dbReference type="PANTHER" id="PTHR34582:SF6">
    <property type="entry name" value="UPF0702 TRANSMEMBRANE PROTEIN YCAP"/>
    <property type="match status" value="1"/>
</dbReference>